<proteinExistence type="predicted"/>
<evidence type="ECO:0000313" key="3">
    <source>
        <dbReference type="Proteomes" id="UP001218218"/>
    </source>
</evidence>
<dbReference type="EMBL" id="JARIHO010000042">
    <property type="protein sequence ID" value="KAJ7326435.1"/>
    <property type="molecule type" value="Genomic_DNA"/>
</dbReference>
<evidence type="ECO:0000256" key="1">
    <source>
        <dbReference type="SAM" id="MobiDB-lite"/>
    </source>
</evidence>
<evidence type="ECO:0000313" key="2">
    <source>
        <dbReference type="EMBL" id="KAJ7326435.1"/>
    </source>
</evidence>
<feature type="non-terminal residue" evidence="2">
    <location>
        <position position="400"/>
    </location>
</feature>
<accession>A0AAD6ZKQ1</accession>
<protein>
    <submittedName>
        <fullName evidence="2">Uncharacterized protein</fullName>
    </submittedName>
</protein>
<keyword evidence="3" id="KW-1185">Reference proteome</keyword>
<dbReference type="Proteomes" id="UP001218218">
    <property type="component" value="Unassembled WGS sequence"/>
</dbReference>
<reference evidence="2" key="1">
    <citation type="submission" date="2023-03" db="EMBL/GenBank/DDBJ databases">
        <title>Massive genome expansion in bonnet fungi (Mycena s.s.) driven by repeated elements and novel gene families across ecological guilds.</title>
        <authorList>
            <consortium name="Lawrence Berkeley National Laboratory"/>
            <person name="Harder C.B."/>
            <person name="Miyauchi S."/>
            <person name="Viragh M."/>
            <person name="Kuo A."/>
            <person name="Thoen E."/>
            <person name="Andreopoulos B."/>
            <person name="Lu D."/>
            <person name="Skrede I."/>
            <person name="Drula E."/>
            <person name="Henrissat B."/>
            <person name="Morin E."/>
            <person name="Kohler A."/>
            <person name="Barry K."/>
            <person name="LaButti K."/>
            <person name="Morin E."/>
            <person name="Salamov A."/>
            <person name="Lipzen A."/>
            <person name="Mereny Z."/>
            <person name="Hegedus B."/>
            <person name="Baldrian P."/>
            <person name="Stursova M."/>
            <person name="Weitz H."/>
            <person name="Taylor A."/>
            <person name="Grigoriev I.V."/>
            <person name="Nagy L.G."/>
            <person name="Martin F."/>
            <person name="Kauserud H."/>
        </authorList>
    </citation>
    <scope>NUCLEOTIDE SEQUENCE</scope>
    <source>
        <strain evidence="2">CBHHK002</strain>
    </source>
</reference>
<sequence length="400" mass="44700">MESTRRIRHSRVAYISNSNTSKPPILHARECTPAIVHEFELAFANYCTIKDVAEEKQTKTLIGCFRDHRITDVLSDLEERKTLLAGTVSAFMQQIRSIVLQPGWEDDHRITMTVRRHTQSESFFTFANTIRSMNSLLVNTDSHLSDECLRSHLESAMCRDLLDDYRADPIAKAVDTTKLSLWLHEVKHIDDARLRGYLRMKAAVDEVERKLNKRLVPAGGENNGTAKRPRVDGPSNSSAGNSSTKRCPPLTEEEKKILDANQGCRLPFQTTHRSSDKTCPFPCADPYVPVTQKFVDAFRKGKGKENAPTAPPAAAAVVDHNYVAAVFPDIEDPNDSSGTADGDLSGRNMSFPYKTPHLFGTFLMEGPAVEFPISVRALIDDGSHLVLITPELVDRLDLRR</sequence>
<organism evidence="2 3">
    <name type="scientific">Mycena albidolilacea</name>
    <dbReference type="NCBI Taxonomy" id="1033008"/>
    <lineage>
        <taxon>Eukaryota</taxon>
        <taxon>Fungi</taxon>
        <taxon>Dikarya</taxon>
        <taxon>Basidiomycota</taxon>
        <taxon>Agaricomycotina</taxon>
        <taxon>Agaricomycetes</taxon>
        <taxon>Agaricomycetidae</taxon>
        <taxon>Agaricales</taxon>
        <taxon>Marasmiineae</taxon>
        <taxon>Mycenaceae</taxon>
        <taxon>Mycena</taxon>
    </lineage>
</organism>
<feature type="region of interest" description="Disordered" evidence="1">
    <location>
        <begin position="215"/>
        <end position="249"/>
    </location>
</feature>
<comment type="caution">
    <text evidence="2">The sequence shown here is derived from an EMBL/GenBank/DDBJ whole genome shotgun (WGS) entry which is preliminary data.</text>
</comment>
<name>A0AAD6ZKQ1_9AGAR</name>
<feature type="compositionally biased region" description="Polar residues" evidence="1">
    <location>
        <begin position="234"/>
        <end position="245"/>
    </location>
</feature>
<gene>
    <name evidence="2" type="ORF">DFH08DRAFT_710765</name>
</gene>
<dbReference type="AlphaFoldDB" id="A0AAD6ZKQ1"/>